<reference evidence="9" key="3">
    <citation type="submission" date="2020-12" db="UniProtKB">
        <authorList>
            <consortium name="EnsemblPlants"/>
        </authorList>
    </citation>
    <scope>IDENTIFICATION</scope>
</reference>
<evidence type="ECO:0000256" key="4">
    <source>
        <dbReference type="ARBA" id="ARBA00023163"/>
    </source>
</evidence>
<feature type="compositionally biased region" description="Polar residues" evidence="6">
    <location>
        <begin position="275"/>
        <end position="285"/>
    </location>
</feature>
<dbReference type="FunFam" id="3.40.1810.10:FF:000028">
    <property type="entry name" value="Agamous-like MADS-box protein AGL66 isoform A"/>
    <property type="match status" value="1"/>
</dbReference>
<comment type="subcellular location">
    <subcellularLocation>
        <location evidence="1">Nucleus</location>
    </subcellularLocation>
</comment>
<evidence type="ECO:0000256" key="6">
    <source>
        <dbReference type="SAM" id="MobiDB-lite"/>
    </source>
</evidence>
<dbReference type="PRINTS" id="PR00404">
    <property type="entry name" value="MADSDOMAIN"/>
</dbReference>
<dbReference type="EnsemblPlants" id="Pp3c4_3820V3.3">
    <property type="protein sequence ID" value="Pp3c4_3820V3.3"/>
    <property type="gene ID" value="Pp3c4_3820"/>
</dbReference>
<dbReference type="GO" id="GO:0006357">
    <property type="term" value="P:regulation of transcription by RNA polymerase II"/>
    <property type="evidence" value="ECO:0000318"/>
    <property type="project" value="GO_Central"/>
</dbReference>
<evidence type="ECO:0000256" key="1">
    <source>
        <dbReference type="ARBA" id="ARBA00004123"/>
    </source>
</evidence>
<keyword evidence="2" id="KW-0805">Transcription regulation</keyword>
<dbReference type="PaxDb" id="3218-PP1S273_51V6.1"/>
<dbReference type="PROSITE" id="PS50066">
    <property type="entry name" value="MADS_BOX_2"/>
    <property type="match status" value="1"/>
</dbReference>
<dbReference type="FunCoup" id="A0A2K1KM38">
    <property type="interactions" value="98"/>
</dbReference>
<dbReference type="SUPFAM" id="SSF55455">
    <property type="entry name" value="SRF-like"/>
    <property type="match status" value="1"/>
</dbReference>
<dbReference type="CDD" id="cd00265">
    <property type="entry name" value="MADS_MEF2_like"/>
    <property type="match status" value="1"/>
</dbReference>
<protein>
    <recommendedName>
        <fullName evidence="7">MADS-box domain-containing protein</fullName>
    </recommendedName>
</protein>
<dbReference type="EMBL" id="ABEU02000004">
    <property type="protein sequence ID" value="PNR54843.1"/>
    <property type="molecule type" value="Genomic_DNA"/>
</dbReference>
<dbReference type="GeneID" id="112281810"/>
<reference evidence="8 10" key="1">
    <citation type="journal article" date="2008" name="Science">
        <title>The Physcomitrella genome reveals evolutionary insights into the conquest of land by plants.</title>
        <authorList>
            <person name="Rensing S."/>
            <person name="Lang D."/>
            <person name="Zimmer A."/>
            <person name="Terry A."/>
            <person name="Salamov A."/>
            <person name="Shapiro H."/>
            <person name="Nishiyama T."/>
            <person name="Perroud P.-F."/>
            <person name="Lindquist E."/>
            <person name="Kamisugi Y."/>
            <person name="Tanahashi T."/>
            <person name="Sakakibara K."/>
            <person name="Fujita T."/>
            <person name="Oishi K."/>
            <person name="Shin-I T."/>
            <person name="Kuroki Y."/>
            <person name="Toyoda A."/>
            <person name="Suzuki Y."/>
            <person name="Hashimoto A."/>
            <person name="Yamaguchi K."/>
            <person name="Sugano A."/>
            <person name="Kohara Y."/>
            <person name="Fujiyama A."/>
            <person name="Anterola A."/>
            <person name="Aoki S."/>
            <person name="Ashton N."/>
            <person name="Barbazuk W.B."/>
            <person name="Barker E."/>
            <person name="Bennetzen J."/>
            <person name="Bezanilla M."/>
            <person name="Blankenship R."/>
            <person name="Cho S.H."/>
            <person name="Dutcher S."/>
            <person name="Estelle M."/>
            <person name="Fawcett J.A."/>
            <person name="Gundlach H."/>
            <person name="Hanada K."/>
            <person name="Heyl A."/>
            <person name="Hicks K.A."/>
            <person name="Hugh J."/>
            <person name="Lohr M."/>
            <person name="Mayer K."/>
            <person name="Melkozernov A."/>
            <person name="Murata T."/>
            <person name="Nelson D."/>
            <person name="Pils B."/>
            <person name="Prigge M."/>
            <person name="Reiss B."/>
            <person name="Renner T."/>
            <person name="Rombauts S."/>
            <person name="Rushton P."/>
            <person name="Sanderfoot A."/>
            <person name="Schween G."/>
            <person name="Shiu S.-H."/>
            <person name="Stueber K."/>
            <person name="Theodoulou F.L."/>
            <person name="Tu H."/>
            <person name="Van de Peer Y."/>
            <person name="Verrier P.J."/>
            <person name="Waters E."/>
            <person name="Wood A."/>
            <person name="Yang L."/>
            <person name="Cove D."/>
            <person name="Cuming A."/>
            <person name="Hasebe M."/>
            <person name="Lucas S."/>
            <person name="Mishler D.B."/>
            <person name="Reski R."/>
            <person name="Grigoriev I."/>
            <person name="Quatrano R.S."/>
            <person name="Boore J.L."/>
        </authorList>
    </citation>
    <scope>NUCLEOTIDE SEQUENCE [LARGE SCALE GENOMIC DNA]</scope>
    <source>
        <strain evidence="9 10">cv. Gransden 2004</strain>
    </source>
</reference>
<dbReference type="Gramene" id="Pp3c4_3820V3.3">
    <property type="protein sequence ID" value="Pp3c4_3820V3.3"/>
    <property type="gene ID" value="Pp3c4_3820"/>
</dbReference>
<sequence>MGRVKLEIKKIENSTNRQVTYSKRRNGLIKKTYELSVLCDIDLALIMFSPSGKLTQYCNSSIEEVIGRFANLTAHERNKSFEDMLARISNSQMNHDPSKYTRKIENLEYLHKALKKLAGENLSTKQQPLVGRKSNESETLVLRQELKKAQEAKELVQQRARLYLADEQLLQNVTSVQQLANMETELEQALERVRSRKNYVSSAYQTTHALQRQQHEFLGNSLQMMALRQQQQQQAGLAGNQLYLQWTMQSDRPGSTQDFFRQQTNPTASLVPATLASQEPGSNGESDPASAAYFPAGPQAGALESLRRLGMATTSRGLPLHGTSVEQPNGHYNESQQKKAKVEASTDFATSTSAAGEATTEGTSETPFTRKHQQPEQAHGSAGGADWSSHPAKHHLNAFTNGNMFADFTQHGYQPGWKKLHEM</sequence>
<dbReference type="InterPro" id="IPR002100">
    <property type="entry name" value="TF_MADSbox"/>
</dbReference>
<dbReference type="Gene3D" id="3.40.1810.10">
    <property type="entry name" value="Transcription factor, MADS-box"/>
    <property type="match status" value="1"/>
</dbReference>
<dbReference type="OrthoDB" id="1898716at2759"/>
<evidence type="ECO:0000256" key="2">
    <source>
        <dbReference type="ARBA" id="ARBA00023015"/>
    </source>
</evidence>
<evidence type="ECO:0000313" key="10">
    <source>
        <dbReference type="Proteomes" id="UP000006727"/>
    </source>
</evidence>
<dbReference type="Pfam" id="PF00319">
    <property type="entry name" value="SRF-TF"/>
    <property type="match status" value="1"/>
</dbReference>
<gene>
    <name evidence="9" type="primary">LOC112281810</name>
    <name evidence="8" type="ORF">PHYPA_005736</name>
</gene>
<dbReference type="InterPro" id="IPR036879">
    <property type="entry name" value="TF_MADSbox_sf"/>
</dbReference>
<name>A0A2K1KM38_PHYPA</name>
<evidence type="ECO:0000313" key="8">
    <source>
        <dbReference type="EMBL" id="PNR54843.1"/>
    </source>
</evidence>
<keyword evidence="10" id="KW-1185">Reference proteome</keyword>
<organism evidence="8">
    <name type="scientific">Physcomitrium patens</name>
    <name type="common">Spreading-leaved earth moss</name>
    <name type="synonym">Physcomitrella patens</name>
    <dbReference type="NCBI Taxonomy" id="3218"/>
    <lineage>
        <taxon>Eukaryota</taxon>
        <taxon>Viridiplantae</taxon>
        <taxon>Streptophyta</taxon>
        <taxon>Embryophyta</taxon>
        <taxon>Bryophyta</taxon>
        <taxon>Bryophytina</taxon>
        <taxon>Bryopsida</taxon>
        <taxon>Funariidae</taxon>
        <taxon>Funariales</taxon>
        <taxon>Funariaceae</taxon>
        <taxon>Physcomitrium</taxon>
    </lineage>
</organism>
<evidence type="ECO:0000256" key="3">
    <source>
        <dbReference type="ARBA" id="ARBA00023125"/>
    </source>
</evidence>
<dbReference type="EnsemblPlants" id="Pp3c4_3820V3.1">
    <property type="protein sequence ID" value="Pp3c4_3820V3.1"/>
    <property type="gene ID" value="Pp3c4_3820"/>
</dbReference>
<accession>A0A2K1KM38</accession>
<feature type="compositionally biased region" description="Polar residues" evidence="6">
    <location>
        <begin position="324"/>
        <end position="335"/>
    </location>
</feature>
<evidence type="ECO:0000313" key="9">
    <source>
        <dbReference type="EnsemblPlants" id="Pp3c4_3820V3.1"/>
    </source>
</evidence>
<proteinExistence type="predicted"/>
<dbReference type="GO" id="GO:0046983">
    <property type="term" value="F:protein dimerization activity"/>
    <property type="evidence" value="ECO:0007669"/>
    <property type="project" value="InterPro"/>
</dbReference>
<reference evidence="8 10" key="2">
    <citation type="journal article" date="2018" name="Plant J.">
        <title>The Physcomitrella patens chromosome-scale assembly reveals moss genome structure and evolution.</title>
        <authorList>
            <person name="Lang D."/>
            <person name="Ullrich K.K."/>
            <person name="Murat F."/>
            <person name="Fuchs J."/>
            <person name="Jenkins J."/>
            <person name="Haas F.B."/>
            <person name="Piednoel M."/>
            <person name="Gundlach H."/>
            <person name="Van Bel M."/>
            <person name="Meyberg R."/>
            <person name="Vives C."/>
            <person name="Morata J."/>
            <person name="Symeonidi A."/>
            <person name="Hiss M."/>
            <person name="Muchero W."/>
            <person name="Kamisugi Y."/>
            <person name="Saleh O."/>
            <person name="Blanc G."/>
            <person name="Decker E.L."/>
            <person name="van Gessel N."/>
            <person name="Grimwood J."/>
            <person name="Hayes R.D."/>
            <person name="Graham S.W."/>
            <person name="Gunter L.E."/>
            <person name="McDaniel S.F."/>
            <person name="Hoernstein S.N.W."/>
            <person name="Larsson A."/>
            <person name="Li F.W."/>
            <person name="Perroud P.F."/>
            <person name="Phillips J."/>
            <person name="Ranjan P."/>
            <person name="Rokshar D.S."/>
            <person name="Rothfels C.J."/>
            <person name="Schneider L."/>
            <person name="Shu S."/>
            <person name="Stevenson D.W."/>
            <person name="Thummler F."/>
            <person name="Tillich M."/>
            <person name="Villarreal Aguilar J.C."/>
            <person name="Widiez T."/>
            <person name="Wong G.K."/>
            <person name="Wymore A."/>
            <person name="Zhang Y."/>
            <person name="Zimmer A.D."/>
            <person name="Quatrano R.S."/>
            <person name="Mayer K.F.X."/>
            <person name="Goodstein D."/>
            <person name="Casacuberta J.M."/>
            <person name="Vandepoele K."/>
            <person name="Reski R."/>
            <person name="Cuming A.C."/>
            <person name="Tuskan G.A."/>
            <person name="Maumus F."/>
            <person name="Salse J."/>
            <person name="Schmutz J."/>
            <person name="Rensing S.A."/>
        </authorList>
    </citation>
    <scope>NUCLEOTIDE SEQUENCE [LARGE SCALE GENOMIC DNA]</scope>
    <source>
        <strain evidence="9 10">cv. Gransden 2004</strain>
    </source>
</reference>
<keyword evidence="3" id="KW-0238">DNA-binding</keyword>
<dbReference type="SMR" id="A0A2K1KM38"/>
<feature type="region of interest" description="Disordered" evidence="6">
    <location>
        <begin position="275"/>
        <end position="296"/>
    </location>
</feature>
<evidence type="ECO:0000259" key="7">
    <source>
        <dbReference type="PROSITE" id="PS50066"/>
    </source>
</evidence>
<dbReference type="InterPro" id="IPR050142">
    <property type="entry name" value="MADS-box/MEF2_TF"/>
</dbReference>
<dbReference type="Gramene" id="Pp3c4_3820V3.1">
    <property type="protein sequence ID" value="Pp3c4_3820V3.1"/>
    <property type="gene ID" value="Pp3c4_3820"/>
</dbReference>
<feature type="domain" description="MADS-box" evidence="7">
    <location>
        <begin position="1"/>
        <end position="61"/>
    </location>
</feature>
<feature type="compositionally biased region" description="Low complexity" evidence="6">
    <location>
        <begin position="345"/>
        <end position="366"/>
    </location>
</feature>
<dbReference type="GO" id="GO:0045944">
    <property type="term" value="P:positive regulation of transcription by RNA polymerase II"/>
    <property type="evidence" value="ECO:0007669"/>
    <property type="project" value="InterPro"/>
</dbReference>
<keyword evidence="5" id="KW-0539">Nucleus</keyword>
<dbReference type="RefSeq" id="XP_024374484.1">
    <property type="nucleotide sequence ID" value="XM_024518716.2"/>
</dbReference>
<dbReference type="AlphaFoldDB" id="A0A2K1KM38"/>
<keyword evidence="4" id="KW-0804">Transcription</keyword>
<evidence type="ECO:0000256" key="5">
    <source>
        <dbReference type="ARBA" id="ARBA00023242"/>
    </source>
</evidence>
<dbReference type="SMART" id="SM00432">
    <property type="entry name" value="MADS"/>
    <property type="match status" value="1"/>
</dbReference>
<dbReference type="GO" id="GO:0000981">
    <property type="term" value="F:DNA-binding transcription factor activity, RNA polymerase II-specific"/>
    <property type="evidence" value="ECO:0000318"/>
    <property type="project" value="GO_Central"/>
</dbReference>
<dbReference type="Proteomes" id="UP000006727">
    <property type="component" value="Chromosome 4"/>
</dbReference>
<dbReference type="GO" id="GO:0005634">
    <property type="term" value="C:nucleus"/>
    <property type="evidence" value="ECO:0007669"/>
    <property type="project" value="UniProtKB-SubCell"/>
</dbReference>
<dbReference type="PROSITE" id="PS00350">
    <property type="entry name" value="MADS_BOX_1"/>
    <property type="match status" value="1"/>
</dbReference>
<feature type="region of interest" description="Disordered" evidence="6">
    <location>
        <begin position="315"/>
        <end position="395"/>
    </location>
</feature>
<dbReference type="InterPro" id="IPR033896">
    <property type="entry name" value="MEF2-like_N"/>
</dbReference>
<dbReference type="KEGG" id="ppp:112281810"/>
<dbReference type="PANTHER" id="PTHR48019">
    <property type="entry name" value="SERUM RESPONSE FACTOR HOMOLOG"/>
    <property type="match status" value="1"/>
</dbReference>
<dbReference type="GO" id="GO:0000978">
    <property type="term" value="F:RNA polymerase II cis-regulatory region sequence-specific DNA binding"/>
    <property type="evidence" value="ECO:0000318"/>
    <property type="project" value="GO_Central"/>
</dbReference>